<evidence type="ECO:0000256" key="4">
    <source>
        <dbReference type="PROSITE-ProRule" id="PRU00433"/>
    </source>
</evidence>
<dbReference type="PANTHER" id="PTHR33751">
    <property type="entry name" value="CBB3-TYPE CYTOCHROME C OXIDASE SUBUNIT FIXP"/>
    <property type="match status" value="1"/>
</dbReference>
<dbReference type="AlphaFoldDB" id="A0A917J4T4"/>
<feature type="compositionally biased region" description="Basic and acidic residues" evidence="5">
    <location>
        <begin position="365"/>
        <end position="374"/>
    </location>
</feature>
<keyword evidence="6" id="KW-0472">Membrane</keyword>
<dbReference type="RefSeq" id="WP_188956312.1">
    <property type="nucleotide sequence ID" value="NZ_BMIB01000004.1"/>
</dbReference>
<keyword evidence="10" id="KW-1185">Reference proteome</keyword>
<name>A0A917J4T4_9BACT</name>
<feature type="signal peptide" evidence="7">
    <location>
        <begin position="1"/>
        <end position="25"/>
    </location>
</feature>
<dbReference type="PANTHER" id="PTHR33751:SF1">
    <property type="entry name" value="CBB3-TYPE CYTOCHROME C OXIDASE SUBUNIT FIXP"/>
    <property type="match status" value="1"/>
</dbReference>
<evidence type="ECO:0000256" key="3">
    <source>
        <dbReference type="ARBA" id="ARBA00023004"/>
    </source>
</evidence>
<feature type="chain" id="PRO_5037484542" description="Cytochrome c domain-containing protein" evidence="7">
    <location>
        <begin position="26"/>
        <end position="393"/>
    </location>
</feature>
<evidence type="ECO:0000313" key="9">
    <source>
        <dbReference type="EMBL" id="GGH77324.1"/>
    </source>
</evidence>
<dbReference type="InterPro" id="IPR050597">
    <property type="entry name" value="Cytochrome_c_Oxidase_Subunit"/>
</dbReference>
<keyword evidence="1 4" id="KW-0349">Heme</keyword>
<feature type="transmembrane region" description="Helical" evidence="6">
    <location>
        <begin position="81"/>
        <end position="100"/>
    </location>
</feature>
<dbReference type="Gene3D" id="6.10.280.130">
    <property type="match status" value="1"/>
</dbReference>
<feature type="transmembrane region" description="Helical" evidence="6">
    <location>
        <begin position="210"/>
        <end position="227"/>
    </location>
</feature>
<evidence type="ECO:0000256" key="5">
    <source>
        <dbReference type="SAM" id="MobiDB-lite"/>
    </source>
</evidence>
<dbReference type="Pfam" id="PF13442">
    <property type="entry name" value="Cytochrome_CBB3"/>
    <property type="match status" value="1"/>
</dbReference>
<keyword evidence="7" id="KW-0732">Signal</keyword>
<dbReference type="EMBL" id="BMIB01000004">
    <property type="protein sequence ID" value="GGH77324.1"/>
    <property type="molecule type" value="Genomic_DNA"/>
</dbReference>
<dbReference type="Gene3D" id="1.10.760.10">
    <property type="entry name" value="Cytochrome c-like domain"/>
    <property type="match status" value="1"/>
</dbReference>
<dbReference type="Proteomes" id="UP000627292">
    <property type="component" value="Unassembled WGS sequence"/>
</dbReference>
<evidence type="ECO:0000259" key="8">
    <source>
        <dbReference type="PROSITE" id="PS51007"/>
    </source>
</evidence>
<dbReference type="GO" id="GO:0020037">
    <property type="term" value="F:heme binding"/>
    <property type="evidence" value="ECO:0007669"/>
    <property type="project" value="InterPro"/>
</dbReference>
<dbReference type="SUPFAM" id="SSF46626">
    <property type="entry name" value="Cytochrome c"/>
    <property type="match status" value="1"/>
</dbReference>
<proteinExistence type="predicted"/>
<keyword evidence="6" id="KW-1133">Transmembrane helix</keyword>
<feature type="domain" description="Cytochrome c" evidence="8">
    <location>
        <begin position="276"/>
        <end position="355"/>
    </location>
</feature>
<feature type="region of interest" description="Disordered" evidence="5">
    <location>
        <begin position="355"/>
        <end position="393"/>
    </location>
</feature>
<evidence type="ECO:0000256" key="7">
    <source>
        <dbReference type="SAM" id="SignalP"/>
    </source>
</evidence>
<dbReference type="InterPro" id="IPR038414">
    <property type="entry name" value="CcoP_N_sf"/>
</dbReference>
<dbReference type="InterPro" id="IPR032858">
    <property type="entry name" value="CcoP_N"/>
</dbReference>
<protein>
    <recommendedName>
        <fullName evidence="8">Cytochrome c domain-containing protein</fullName>
    </recommendedName>
</protein>
<gene>
    <name evidence="9" type="ORF">GCM10011379_43500</name>
</gene>
<keyword evidence="6" id="KW-0812">Transmembrane</keyword>
<evidence type="ECO:0000256" key="6">
    <source>
        <dbReference type="SAM" id="Phobius"/>
    </source>
</evidence>
<sequence>MISLSKYKVCLLAAALLISPAAVFAAGPPLENEMNNPMAITLVMIIVGLLIAIGGLAYVVLSAAQVFVQRHKEEQQQAVSAAGKMLMVLVLCLAGGALYAQEDGAAALSVAQGPERIAGLSAMSFYTLISVIGLELIVIMVLLFNLKVLLGRQIVAVAAAAAEEQPEKDPVWKIWWHKMNNFRSAHEEEALQLDHDYDGIRELDNRLPSWWLYGFYITIIAGVIYMWRYHVSHTAPLSIEEYTIAMERADEQKAAFLAKAANNVDENTVKLLNDGASLEAGKKIFTSVCAACHGTDGGGGVGPNLADDYWLHGGDIKSVFKTIKYGWPEKGMKSWKDDYSPVQIAQLASYVKSLQGTHPATPKEPQGDLFKEGGSDSTNTSKALADSAAVTLK</sequence>
<reference evidence="9" key="1">
    <citation type="journal article" date="2014" name="Int. J. Syst. Evol. Microbiol.">
        <title>Complete genome sequence of Corynebacterium casei LMG S-19264T (=DSM 44701T), isolated from a smear-ripened cheese.</title>
        <authorList>
            <consortium name="US DOE Joint Genome Institute (JGI-PGF)"/>
            <person name="Walter F."/>
            <person name="Albersmeier A."/>
            <person name="Kalinowski J."/>
            <person name="Ruckert C."/>
        </authorList>
    </citation>
    <scope>NUCLEOTIDE SEQUENCE</scope>
    <source>
        <strain evidence="9">CGMCC 1.15290</strain>
    </source>
</reference>
<dbReference type="InterPro" id="IPR009056">
    <property type="entry name" value="Cyt_c-like_dom"/>
</dbReference>
<dbReference type="InterPro" id="IPR036909">
    <property type="entry name" value="Cyt_c-like_dom_sf"/>
</dbReference>
<accession>A0A917J4T4</accession>
<evidence type="ECO:0000313" key="10">
    <source>
        <dbReference type="Proteomes" id="UP000627292"/>
    </source>
</evidence>
<keyword evidence="3 4" id="KW-0408">Iron</keyword>
<organism evidence="9 10">
    <name type="scientific">Filimonas zeae</name>
    <dbReference type="NCBI Taxonomy" id="1737353"/>
    <lineage>
        <taxon>Bacteria</taxon>
        <taxon>Pseudomonadati</taxon>
        <taxon>Bacteroidota</taxon>
        <taxon>Chitinophagia</taxon>
        <taxon>Chitinophagales</taxon>
        <taxon>Chitinophagaceae</taxon>
        <taxon>Filimonas</taxon>
    </lineage>
</organism>
<feature type="transmembrane region" description="Helical" evidence="6">
    <location>
        <begin position="41"/>
        <end position="61"/>
    </location>
</feature>
<keyword evidence="2 4" id="KW-0479">Metal-binding</keyword>
<evidence type="ECO:0000256" key="2">
    <source>
        <dbReference type="ARBA" id="ARBA00022723"/>
    </source>
</evidence>
<dbReference type="GO" id="GO:0046872">
    <property type="term" value="F:metal ion binding"/>
    <property type="evidence" value="ECO:0007669"/>
    <property type="project" value="UniProtKB-KW"/>
</dbReference>
<reference evidence="9" key="2">
    <citation type="submission" date="2020-09" db="EMBL/GenBank/DDBJ databases">
        <authorList>
            <person name="Sun Q."/>
            <person name="Zhou Y."/>
        </authorList>
    </citation>
    <scope>NUCLEOTIDE SEQUENCE</scope>
    <source>
        <strain evidence="9">CGMCC 1.15290</strain>
    </source>
</reference>
<dbReference type="GO" id="GO:0009055">
    <property type="term" value="F:electron transfer activity"/>
    <property type="evidence" value="ECO:0007669"/>
    <property type="project" value="InterPro"/>
</dbReference>
<comment type="caution">
    <text evidence="9">The sequence shown here is derived from an EMBL/GenBank/DDBJ whole genome shotgun (WGS) entry which is preliminary data.</text>
</comment>
<feature type="transmembrane region" description="Helical" evidence="6">
    <location>
        <begin position="120"/>
        <end position="144"/>
    </location>
</feature>
<dbReference type="PROSITE" id="PS51007">
    <property type="entry name" value="CYTC"/>
    <property type="match status" value="1"/>
</dbReference>
<evidence type="ECO:0000256" key="1">
    <source>
        <dbReference type="ARBA" id="ARBA00022617"/>
    </source>
</evidence>
<dbReference type="Pfam" id="PF14715">
    <property type="entry name" value="FixP_N"/>
    <property type="match status" value="1"/>
</dbReference>